<accession>A0A6G0I791</accession>
<keyword evidence="4" id="KW-0175">Coiled coil</keyword>
<dbReference type="InterPro" id="IPR028041">
    <property type="entry name" value="WDCP"/>
</dbReference>
<dbReference type="PANTHER" id="PTHR14897:SF5">
    <property type="entry name" value="WD REPEAT AND COILED-COIL-CONTAINING PROTEIN"/>
    <property type="match status" value="1"/>
</dbReference>
<evidence type="ECO:0000256" key="5">
    <source>
        <dbReference type="SAM" id="MobiDB-lite"/>
    </source>
</evidence>
<organism evidence="6 7">
    <name type="scientific">Larimichthys crocea</name>
    <name type="common">Large yellow croaker</name>
    <name type="synonym">Pseudosciaena crocea</name>
    <dbReference type="NCBI Taxonomy" id="215358"/>
    <lineage>
        <taxon>Eukaryota</taxon>
        <taxon>Metazoa</taxon>
        <taxon>Chordata</taxon>
        <taxon>Craniata</taxon>
        <taxon>Vertebrata</taxon>
        <taxon>Euteleostomi</taxon>
        <taxon>Actinopterygii</taxon>
        <taxon>Neopterygii</taxon>
        <taxon>Teleostei</taxon>
        <taxon>Neoteleostei</taxon>
        <taxon>Acanthomorphata</taxon>
        <taxon>Eupercaria</taxon>
        <taxon>Sciaenidae</taxon>
        <taxon>Larimichthys</taxon>
    </lineage>
</organism>
<dbReference type="GO" id="GO:0019900">
    <property type="term" value="F:kinase binding"/>
    <property type="evidence" value="ECO:0007669"/>
    <property type="project" value="TreeGrafter"/>
</dbReference>
<dbReference type="PANTHER" id="PTHR14897">
    <property type="entry name" value="WD REPEAT AND COILED-COIL-CONTAINING PROTEIN"/>
    <property type="match status" value="1"/>
</dbReference>
<keyword evidence="2" id="KW-0853">WD repeat</keyword>
<feature type="compositionally biased region" description="Basic and acidic residues" evidence="5">
    <location>
        <begin position="78"/>
        <end position="91"/>
    </location>
</feature>
<evidence type="ECO:0000256" key="4">
    <source>
        <dbReference type="ARBA" id="ARBA00023054"/>
    </source>
</evidence>
<evidence type="ECO:0000256" key="2">
    <source>
        <dbReference type="ARBA" id="ARBA00022574"/>
    </source>
</evidence>
<dbReference type="Proteomes" id="UP000424527">
    <property type="component" value="Unassembled WGS sequence"/>
</dbReference>
<evidence type="ECO:0000313" key="6">
    <source>
        <dbReference type="EMBL" id="KAE8287046.1"/>
    </source>
</evidence>
<proteinExistence type="predicted"/>
<protein>
    <recommendedName>
        <fullName evidence="1">WD repeat and coiled-coil-containing protein</fullName>
    </recommendedName>
</protein>
<dbReference type="AlphaFoldDB" id="A0A6G0I791"/>
<evidence type="ECO:0000256" key="1">
    <source>
        <dbReference type="ARBA" id="ARBA00015683"/>
    </source>
</evidence>
<dbReference type="Pfam" id="PF15390">
    <property type="entry name" value="WDCP"/>
    <property type="match status" value="1"/>
</dbReference>
<feature type="region of interest" description="Disordered" evidence="5">
    <location>
        <begin position="221"/>
        <end position="259"/>
    </location>
</feature>
<evidence type="ECO:0000313" key="7">
    <source>
        <dbReference type="Proteomes" id="UP000424527"/>
    </source>
</evidence>
<comment type="caution">
    <text evidence="6">The sequence shown here is derived from an EMBL/GenBank/DDBJ whole genome shotgun (WGS) entry which is preliminary data.</text>
</comment>
<feature type="region of interest" description="Disordered" evidence="5">
    <location>
        <begin position="1"/>
        <end position="41"/>
    </location>
</feature>
<evidence type="ECO:0000256" key="3">
    <source>
        <dbReference type="ARBA" id="ARBA00022737"/>
    </source>
</evidence>
<feature type="compositionally biased region" description="Polar residues" evidence="5">
    <location>
        <begin position="231"/>
        <end position="259"/>
    </location>
</feature>
<dbReference type="EMBL" id="REGW02000014">
    <property type="protein sequence ID" value="KAE8287046.1"/>
    <property type="molecule type" value="Genomic_DNA"/>
</dbReference>
<keyword evidence="3" id="KW-0677">Repeat</keyword>
<name>A0A6G0I791_LARCR</name>
<keyword evidence="7" id="KW-1185">Reference proteome</keyword>
<feature type="compositionally biased region" description="Polar residues" evidence="5">
    <location>
        <begin position="18"/>
        <end position="27"/>
    </location>
</feature>
<feature type="region of interest" description="Disordered" evidence="5">
    <location>
        <begin position="65"/>
        <end position="91"/>
    </location>
</feature>
<sequence>MRSPANRRRLVEEVRSGEPSSVTSSVDFSDRASDRTTSSASSITVENFDMDHVNRIASLAVAGQVSRESSRASSPRLEPSDRLHTDPTLPMRERMQGPANRALEQLVHNMERLFTRFADLQQCLTEVRDYTQNGKKALSVYPKACEPPYVNVTCQKQLSENVFIDERRPVLLCDGKLCLRALQDLFNLTIVEMMYGPLWIVLVADGDGFVPLTFKPKEELRVRNGKRKSNLRTPGSPDNSCPSSPAPTQTSHTTTEASL</sequence>
<reference evidence="6 7" key="1">
    <citation type="submission" date="2019-07" db="EMBL/GenBank/DDBJ databases">
        <title>Chromosome genome assembly for large yellow croaker.</title>
        <authorList>
            <person name="Xiao S."/>
        </authorList>
    </citation>
    <scope>NUCLEOTIDE SEQUENCE [LARGE SCALE GENOMIC DNA]</scope>
    <source>
        <strain evidence="6">JMULYC20181020</strain>
        <tissue evidence="6">Muscle</tissue>
    </source>
</reference>
<gene>
    <name evidence="6" type="ORF">D5F01_LYC15004</name>
</gene>